<dbReference type="RefSeq" id="WP_121082034.1">
    <property type="nucleotide sequence ID" value="NZ_RBZU01000001.1"/>
</dbReference>
<dbReference type="AlphaFoldDB" id="A0A494Y736"/>
<evidence type="ECO:0000313" key="3">
    <source>
        <dbReference type="Proteomes" id="UP000270342"/>
    </source>
</evidence>
<proteinExistence type="predicted"/>
<keyword evidence="3" id="KW-1185">Reference proteome</keyword>
<dbReference type="OrthoDB" id="9781367at2"/>
<keyword evidence="2" id="KW-0808">Transferase</keyword>
<dbReference type="EMBL" id="RBZU01000001">
    <property type="protein sequence ID" value="RKP58454.1"/>
    <property type="molecule type" value="Genomic_DNA"/>
</dbReference>
<dbReference type="Pfam" id="PF00535">
    <property type="entry name" value="Glycos_transf_2"/>
    <property type="match status" value="1"/>
</dbReference>
<feature type="domain" description="Glycosyltransferase 2-like" evidence="1">
    <location>
        <begin position="9"/>
        <end position="109"/>
    </location>
</feature>
<dbReference type="GO" id="GO:0016740">
    <property type="term" value="F:transferase activity"/>
    <property type="evidence" value="ECO:0007669"/>
    <property type="project" value="UniProtKB-KW"/>
</dbReference>
<accession>A0A494Y736</accession>
<evidence type="ECO:0000259" key="1">
    <source>
        <dbReference type="Pfam" id="PF00535"/>
    </source>
</evidence>
<dbReference type="InterPro" id="IPR029044">
    <property type="entry name" value="Nucleotide-diphossugar_trans"/>
</dbReference>
<dbReference type="InterPro" id="IPR001173">
    <property type="entry name" value="Glyco_trans_2-like"/>
</dbReference>
<gene>
    <name evidence="2" type="ORF">D7S86_00350</name>
</gene>
<dbReference type="PANTHER" id="PTHR43685:SF2">
    <property type="entry name" value="GLYCOSYLTRANSFERASE 2-LIKE DOMAIN-CONTAINING PROTEIN"/>
    <property type="match status" value="1"/>
</dbReference>
<comment type="caution">
    <text evidence="2">The sequence shown here is derived from an EMBL/GenBank/DDBJ whole genome shotgun (WGS) entry which is preliminary data.</text>
</comment>
<dbReference type="SUPFAM" id="SSF53448">
    <property type="entry name" value="Nucleotide-diphospho-sugar transferases"/>
    <property type="match status" value="1"/>
</dbReference>
<name>A0A494Y736_9BURK</name>
<evidence type="ECO:0000313" key="2">
    <source>
        <dbReference type="EMBL" id="RKP58454.1"/>
    </source>
</evidence>
<dbReference type="Proteomes" id="UP000270342">
    <property type="component" value="Unassembled WGS sequence"/>
</dbReference>
<protein>
    <submittedName>
        <fullName evidence="2">Glycosyltransferase family 2 protein</fullName>
    </submittedName>
</protein>
<organism evidence="2 3">
    <name type="scientific">Pararobbsia silviterrae</name>
    <dbReference type="NCBI Taxonomy" id="1792498"/>
    <lineage>
        <taxon>Bacteria</taxon>
        <taxon>Pseudomonadati</taxon>
        <taxon>Pseudomonadota</taxon>
        <taxon>Betaproteobacteria</taxon>
        <taxon>Burkholderiales</taxon>
        <taxon>Burkholderiaceae</taxon>
        <taxon>Pararobbsia</taxon>
    </lineage>
</organism>
<sequence length="267" mass="30204">MPSVVPFLSIVIPTHNRPALLERALNSIRSQRSALPCEIIVVSDAAHADNDAVCLRALGPEDIQVRRNGAPGPSASRNLGISLASGRYLMFLDDDDAWHPGFLARVAEMSALREDRFVYFDCSVVTENRAQPLPVAISERKLDLSAQLDERVFVKNQIHMSCLAFPRRLIGDTRFDAHMRAYEDWDFQLALYEKEWPRHVPIQASVVYEVNDESTDRRGSSQNANNFHAVMDYLYVYRRHPAPSANVREQRAELMRQVGISAPAEVF</sequence>
<dbReference type="InterPro" id="IPR050834">
    <property type="entry name" value="Glycosyltransf_2"/>
</dbReference>
<reference evidence="2 3" key="1">
    <citation type="submission" date="2018-10" db="EMBL/GenBank/DDBJ databases">
        <title>Robbsia sp. DHC34, isolated from soil.</title>
        <authorList>
            <person name="Gao Z.-H."/>
            <person name="Qiu L.-H."/>
        </authorList>
    </citation>
    <scope>NUCLEOTIDE SEQUENCE [LARGE SCALE GENOMIC DNA]</scope>
    <source>
        <strain evidence="2 3">DHC34</strain>
    </source>
</reference>
<dbReference type="PANTHER" id="PTHR43685">
    <property type="entry name" value="GLYCOSYLTRANSFERASE"/>
    <property type="match status" value="1"/>
</dbReference>
<dbReference type="CDD" id="cd00761">
    <property type="entry name" value="Glyco_tranf_GTA_type"/>
    <property type="match status" value="1"/>
</dbReference>
<dbReference type="Gene3D" id="3.90.550.10">
    <property type="entry name" value="Spore Coat Polysaccharide Biosynthesis Protein SpsA, Chain A"/>
    <property type="match status" value="1"/>
</dbReference>